<evidence type="ECO:0000313" key="2">
    <source>
        <dbReference type="EMBL" id="JAW07072.1"/>
    </source>
</evidence>
<feature type="signal peptide" evidence="1">
    <location>
        <begin position="1"/>
        <end position="22"/>
    </location>
</feature>
<organism evidence="2">
    <name type="scientific">Megacormus gertschi</name>
    <dbReference type="NCBI Taxonomy" id="1843536"/>
    <lineage>
        <taxon>Eukaryota</taxon>
        <taxon>Metazoa</taxon>
        <taxon>Ecdysozoa</taxon>
        <taxon>Arthropoda</taxon>
        <taxon>Chelicerata</taxon>
        <taxon>Arachnida</taxon>
        <taxon>Scorpiones</taxon>
        <taxon>Iurida</taxon>
        <taxon>Chactoidea</taxon>
        <taxon>Euscorpiidae</taxon>
        <taxon>Megacorminae</taxon>
        <taxon>Megacormini</taxon>
        <taxon>Megacormus</taxon>
    </lineage>
</organism>
<protein>
    <submittedName>
        <fullName evidence="2">Putative venom gland protein</fullName>
    </submittedName>
</protein>
<proteinExistence type="predicted"/>
<name>A0A224XGH7_9SCOR</name>
<accession>A0A224XGH7</accession>
<sequence length="128" mass="14507">MNEMKTHFAALVIAVVCITVRTFTEQEMLEMFCSFPDPLMIRWIDCIMEDAPESVQQVSNILYECISKKWEVIGTADSVLAFICYPEINEDESVRSCGAKNNITAFVPTNEELDSLKAKIRPCFISAK</sequence>
<evidence type="ECO:0000256" key="1">
    <source>
        <dbReference type="SAM" id="SignalP"/>
    </source>
</evidence>
<feature type="chain" id="PRO_5013075874" evidence="1">
    <location>
        <begin position="23"/>
        <end position="128"/>
    </location>
</feature>
<dbReference type="EMBL" id="GFBG01000095">
    <property type="protein sequence ID" value="JAW07072.1"/>
    <property type="molecule type" value="Transcribed_RNA"/>
</dbReference>
<dbReference type="AlphaFoldDB" id="A0A224XGH7"/>
<keyword evidence="1" id="KW-0732">Signal</keyword>
<reference evidence="2" key="1">
    <citation type="submission" date="2016-10" db="EMBL/GenBank/DDBJ databases">
        <title>Venom proteomic and venom gland transcriptomic analyses of the scorpion Megacormus gertschi Diaz-Najera, 1966 (Scorpiones: Euscorpiidae: Megacorminae).</title>
        <authorList>
            <person name="Santibanez-Lopez C.E."/>
            <person name="Cid-Uribe J.I."/>
            <person name="Zamudio F.Z."/>
            <person name="Batista C.V."/>
            <person name="Ortiz E."/>
            <person name="Possani L.D."/>
        </authorList>
    </citation>
    <scope>NUCLEOTIDE SEQUENCE</scope>
    <source>
        <tissue evidence="2">Venom gland</tissue>
    </source>
</reference>